<dbReference type="PANTHER" id="PTHR12147">
    <property type="entry name" value="METALLOPEPTIDASE M28 FAMILY MEMBER"/>
    <property type="match status" value="1"/>
</dbReference>
<evidence type="ECO:0000256" key="6">
    <source>
        <dbReference type="ARBA" id="ARBA00022833"/>
    </source>
</evidence>
<feature type="domain" description="Peptidase M28" evidence="9">
    <location>
        <begin position="288"/>
        <end position="438"/>
    </location>
</feature>
<dbReference type="GO" id="GO:0008235">
    <property type="term" value="F:metalloexopeptidase activity"/>
    <property type="evidence" value="ECO:0007669"/>
    <property type="project" value="InterPro"/>
</dbReference>
<dbReference type="Pfam" id="PF04389">
    <property type="entry name" value="Peptidase_M28"/>
    <property type="match status" value="1"/>
</dbReference>
<keyword evidence="5 7" id="KW-0378">Hydrolase</keyword>
<dbReference type="GO" id="GO:0006508">
    <property type="term" value="P:proteolysis"/>
    <property type="evidence" value="ECO:0007669"/>
    <property type="project" value="UniProtKB-KW"/>
</dbReference>
<dbReference type="InterPro" id="IPR045175">
    <property type="entry name" value="M28_fam"/>
</dbReference>
<keyword evidence="3 7" id="KW-0645">Protease</keyword>
<keyword evidence="7" id="KW-0732">Signal</keyword>
<gene>
    <name evidence="10" type="ORF">B2J93_8063</name>
</gene>
<dbReference type="Gene3D" id="3.50.30.30">
    <property type="match status" value="1"/>
</dbReference>
<dbReference type="GO" id="GO:0046872">
    <property type="term" value="F:metal ion binding"/>
    <property type="evidence" value="ECO:0007669"/>
    <property type="project" value="UniProtKB-KW"/>
</dbReference>
<feature type="signal peptide" evidence="7">
    <location>
        <begin position="1"/>
        <end position="19"/>
    </location>
</feature>
<keyword evidence="6 7" id="KW-0862">Zinc</keyword>
<name>A0A218ZB63_9HELO</name>
<evidence type="ECO:0000256" key="3">
    <source>
        <dbReference type="ARBA" id="ARBA00022670"/>
    </source>
</evidence>
<dbReference type="InParanoid" id="A0A218ZB63"/>
<evidence type="ECO:0000256" key="5">
    <source>
        <dbReference type="ARBA" id="ARBA00022801"/>
    </source>
</evidence>
<evidence type="ECO:0000256" key="4">
    <source>
        <dbReference type="ARBA" id="ARBA00022723"/>
    </source>
</evidence>
<evidence type="ECO:0000313" key="10">
    <source>
        <dbReference type="EMBL" id="OWP05321.1"/>
    </source>
</evidence>
<feature type="chain" id="PRO_5011832119" description="Peptide hydrolase" evidence="7">
    <location>
        <begin position="20"/>
        <end position="478"/>
    </location>
</feature>
<accession>A0A218ZB63</accession>
<dbReference type="Gene3D" id="3.40.630.10">
    <property type="entry name" value="Zn peptidases"/>
    <property type="match status" value="2"/>
</dbReference>
<dbReference type="PANTHER" id="PTHR12147:SF26">
    <property type="entry name" value="PEPTIDASE M28 DOMAIN-CONTAINING PROTEIN"/>
    <property type="match status" value="1"/>
</dbReference>
<keyword evidence="11" id="KW-1185">Reference proteome</keyword>
<sequence length="478" mass="51360">MRSVYPLVALGTWASSVAADLPLVASDVLQRGLLRSALVEKSEALLSLADDNTRLYGTSGHNKTVDWIQSALSAYSNYYDVEVQPFQMPAVVTTFRASATRFVADAMEMSPEGSVSAPLVLVADNGCAAADFPPEVAGAISLIKRGSCPFGQKSAIAGGAGAVGVIHYNNVGGRLTPFTLGNQSDYPQGPFAPTAGVSDVVGASLLSLLAAGPVHASLSIDSTELTTYNVFAQTKGGDQDNVLELGAHSDSVIEGRLSHHRLSAIPTDHVHRSWNQRQWLRHDRAPREEQGKRGSYHYLNSLSEEELARIRLFLNFDMIASPNYIYGIYDGDGSSFNVSGAAGSGEAEKLFEDFFAQEGLPFEPIVLRLSDSLPFFEAGIPTGGLFTGATENKTDEQAARFGGQAGVPFDLAYHTALDDVNNLNLTAFLNNAKAIAHTVATYAVSWEGEYGVPKRTKRDLKARVRRPVWKEARKSADT</sequence>
<evidence type="ECO:0000256" key="2">
    <source>
        <dbReference type="ARBA" id="ARBA00005634"/>
    </source>
</evidence>
<evidence type="ECO:0000256" key="7">
    <source>
        <dbReference type="RuleBase" id="RU361240"/>
    </source>
</evidence>
<dbReference type="AlphaFoldDB" id="A0A218ZB63"/>
<feature type="domain" description="PA" evidence="8">
    <location>
        <begin position="115"/>
        <end position="205"/>
    </location>
</feature>
<reference evidence="10 11" key="1">
    <citation type="submission" date="2017-04" db="EMBL/GenBank/DDBJ databases">
        <title>Draft genome sequence of Marssonina coronaria NL1: causal agent of apple blotch.</title>
        <authorList>
            <person name="Cheng Q."/>
        </authorList>
    </citation>
    <scope>NUCLEOTIDE SEQUENCE [LARGE SCALE GENOMIC DNA]</scope>
    <source>
        <strain evidence="10 11">NL1</strain>
    </source>
</reference>
<dbReference type="EMBL" id="MZNU01000076">
    <property type="protein sequence ID" value="OWP05321.1"/>
    <property type="molecule type" value="Genomic_DNA"/>
</dbReference>
<comment type="cofactor">
    <cofactor evidence="1">
        <name>Zn(2+)</name>
        <dbReference type="ChEBI" id="CHEBI:29105"/>
    </cofactor>
</comment>
<dbReference type="Proteomes" id="UP000242519">
    <property type="component" value="Unassembled WGS sequence"/>
</dbReference>
<proteinExistence type="inferred from homology"/>
<evidence type="ECO:0000256" key="1">
    <source>
        <dbReference type="ARBA" id="ARBA00001947"/>
    </source>
</evidence>
<protein>
    <recommendedName>
        <fullName evidence="7">Peptide hydrolase</fullName>
        <ecNumber evidence="7">3.4.-.-</ecNumber>
    </recommendedName>
</protein>
<dbReference type="SUPFAM" id="SSF53187">
    <property type="entry name" value="Zn-dependent exopeptidases"/>
    <property type="match status" value="1"/>
</dbReference>
<organism evidence="10 11">
    <name type="scientific">Diplocarpon coronariae</name>
    <dbReference type="NCBI Taxonomy" id="2795749"/>
    <lineage>
        <taxon>Eukaryota</taxon>
        <taxon>Fungi</taxon>
        <taxon>Dikarya</taxon>
        <taxon>Ascomycota</taxon>
        <taxon>Pezizomycotina</taxon>
        <taxon>Leotiomycetes</taxon>
        <taxon>Helotiales</taxon>
        <taxon>Drepanopezizaceae</taxon>
        <taxon>Diplocarpon</taxon>
    </lineage>
</organism>
<dbReference type="InterPro" id="IPR007484">
    <property type="entry name" value="Peptidase_M28"/>
</dbReference>
<comment type="caution">
    <text evidence="10">The sequence shown here is derived from an EMBL/GenBank/DDBJ whole genome shotgun (WGS) entry which is preliminary data.</text>
</comment>
<dbReference type="InterPro" id="IPR046450">
    <property type="entry name" value="PA_dom_sf"/>
</dbReference>
<dbReference type="STRING" id="503106.A0A218ZB63"/>
<dbReference type="InterPro" id="IPR003137">
    <property type="entry name" value="PA_domain"/>
</dbReference>
<keyword evidence="4 7" id="KW-0479">Metal-binding</keyword>
<comment type="similarity">
    <text evidence="2">Belongs to the peptidase M28 family. M28B subfamily.</text>
</comment>
<dbReference type="OrthoDB" id="10013407at2759"/>
<evidence type="ECO:0000313" key="11">
    <source>
        <dbReference type="Proteomes" id="UP000242519"/>
    </source>
</evidence>
<evidence type="ECO:0000259" key="9">
    <source>
        <dbReference type="Pfam" id="PF04389"/>
    </source>
</evidence>
<evidence type="ECO:0000259" key="8">
    <source>
        <dbReference type="Pfam" id="PF02225"/>
    </source>
</evidence>
<dbReference type="SUPFAM" id="SSF52025">
    <property type="entry name" value="PA domain"/>
    <property type="match status" value="1"/>
</dbReference>
<dbReference type="EC" id="3.4.-.-" evidence="7"/>
<dbReference type="Pfam" id="PF02225">
    <property type="entry name" value="PA"/>
    <property type="match status" value="1"/>
</dbReference>